<keyword evidence="7" id="KW-0175">Coiled coil</keyword>
<evidence type="ECO:0000256" key="5">
    <source>
        <dbReference type="ARBA" id="ARBA00022927"/>
    </source>
</evidence>
<evidence type="ECO:0000256" key="3">
    <source>
        <dbReference type="ARBA" id="ARBA00022448"/>
    </source>
</evidence>
<evidence type="ECO:0000313" key="8">
    <source>
        <dbReference type="EMBL" id="GJQ09101.1"/>
    </source>
</evidence>
<protein>
    <recommendedName>
        <fullName evidence="2 6">Vacuolar protein-sorting-associated protein 36</fullName>
    </recommendedName>
    <alternativeName>
        <fullName evidence="6">ESCRT-II complex subunit VPS36</fullName>
    </alternativeName>
</protein>
<proteinExistence type="inferred from homology"/>
<evidence type="ECO:0000256" key="1">
    <source>
        <dbReference type="ARBA" id="ARBA00009697"/>
    </source>
</evidence>
<comment type="subcellular location">
    <subcellularLocation>
        <location evidence="6">Cytoplasm</location>
    </subcellularLocation>
    <subcellularLocation>
        <location evidence="6">Endosome</location>
    </subcellularLocation>
</comment>
<comment type="function">
    <text evidence="6">Component of the ESCRT-II complex (endosomal sorting complex required for transport II), which is required for multivesicular body (MVB) formation and sorting of endosomal cargo proteins into MVBs.</text>
</comment>
<keyword evidence="3 6" id="KW-0813">Transport</keyword>
<reference evidence="8" key="2">
    <citation type="submission" date="2022-01" db="EMBL/GenBank/DDBJ databases">
        <authorList>
            <person name="Hirooka S."/>
            <person name="Miyagishima S.Y."/>
        </authorList>
    </citation>
    <scope>NUCLEOTIDE SEQUENCE</scope>
    <source>
        <strain evidence="8">NBRC 102759</strain>
    </source>
</reference>
<dbReference type="AlphaFoldDB" id="A0A9C7UN50"/>
<dbReference type="InterPro" id="IPR036390">
    <property type="entry name" value="WH_DNA-bd_sf"/>
</dbReference>
<dbReference type="GO" id="GO:0032266">
    <property type="term" value="F:phosphatidylinositol-3-phosphate binding"/>
    <property type="evidence" value="ECO:0007669"/>
    <property type="project" value="UniProtKB-UniRule"/>
</dbReference>
<dbReference type="InterPro" id="IPR040608">
    <property type="entry name" value="Snf8/Vps36"/>
</dbReference>
<dbReference type="Gene3D" id="1.10.10.10">
    <property type="entry name" value="Winged helix-like DNA-binding domain superfamily/Winged helix DNA-binding domain"/>
    <property type="match status" value="2"/>
</dbReference>
<dbReference type="EMBL" id="BQMJ01000006">
    <property type="protein sequence ID" value="GJQ09101.1"/>
    <property type="molecule type" value="Genomic_DNA"/>
</dbReference>
<evidence type="ECO:0000256" key="6">
    <source>
        <dbReference type="RuleBase" id="RU367095"/>
    </source>
</evidence>
<dbReference type="OrthoDB" id="271448at2759"/>
<accession>A0A9C7UN50</accession>
<evidence type="ECO:0000256" key="4">
    <source>
        <dbReference type="ARBA" id="ARBA00022490"/>
    </source>
</evidence>
<evidence type="ECO:0000313" key="9">
    <source>
        <dbReference type="Proteomes" id="UP001061958"/>
    </source>
</evidence>
<evidence type="ECO:0000256" key="2">
    <source>
        <dbReference type="ARBA" id="ARBA00017953"/>
    </source>
</evidence>
<organism evidence="8 9">
    <name type="scientific">Galdieria partita</name>
    <dbReference type="NCBI Taxonomy" id="83374"/>
    <lineage>
        <taxon>Eukaryota</taxon>
        <taxon>Rhodophyta</taxon>
        <taxon>Bangiophyceae</taxon>
        <taxon>Galdieriales</taxon>
        <taxon>Galdieriaceae</taxon>
        <taxon>Galdieria</taxon>
    </lineage>
</organism>
<dbReference type="Gene3D" id="6.10.140.260">
    <property type="match status" value="1"/>
</dbReference>
<dbReference type="Pfam" id="PF04157">
    <property type="entry name" value="EAP30"/>
    <property type="match status" value="1"/>
</dbReference>
<gene>
    <name evidence="8" type="ORF">GpartN1_g892.t1</name>
</gene>
<dbReference type="SUPFAM" id="SSF46785">
    <property type="entry name" value="Winged helix' DNA-binding domain"/>
    <property type="match status" value="2"/>
</dbReference>
<feature type="coiled-coil region" evidence="7">
    <location>
        <begin position="109"/>
        <end position="168"/>
    </location>
</feature>
<dbReference type="Proteomes" id="UP001061958">
    <property type="component" value="Unassembled WGS sequence"/>
</dbReference>
<comment type="similarity">
    <text evidence="1 6">Belongs to the VPS36 family.</text>
</comment>
<dbReference type="FunFam" id="1.10.10.10:FF:000416">
    <property type="entry name" value="Vacuolar protein-sorting-associated protein 36"/>
    <property type="match status" value="1"/>
</dbReference>
<dbReference type="GO" id="GO:0000814">
    <property type="term" value="C:ESCRT II complex"/>
    <property type="evidence" value="ECO:0007669"/>
    <property type="project" value="UniProtKB-UniRule"/>
</dbReference>
<comment type="subunit">
    <text evidence="6">Component of the endosomal sorting complex required for transport II (ESCRT-II).</text>
</comment>
<keyword evidence="4 6" id="KW-0963">Cytoplasm</keyword>
<dbReference type="PANTHER" id="PTHR13128:SF12">
    <property type="entry name" value="VACUOLAR PROTEIN-SORTING-ASSOCIATED PROTEIN 36"/>
    <property type="match status" value="1"/>
</dbReference>
<dbReference type="PANTHER" id="PTHR13128">
    <property type="entry name" value="VACUOLAR PROTEIN-SORTING-ASSOCIATED PROTEIN 36"/>
    <property type="match status" value="1"/>
</dbReference>
<name>A0A9C7UN50_9RHOD</name>
<keyword evidence="6" id="KW-0967">Endosome</keyword>
<dbReference type="GO" id="GO:0043328">
    <property type="term" value="P:protein transport to vacuole involved in ubiquitin-dependent protein catabolic process via the multivesicular body sorting pathway"/>
    <property type="evidence" value="ECO:0007669"/>
    <property type="project" value="UniProtKB-UniRule"/>
</dbReference>
<dbReference type="GO" id="GO:0043130">
    <property type="term" value="F:ubiquitin binding"/>
    <property type="evidence" value="ECO:0007669"/>
    <property type="project" value="UniProtKB-UniRule"/>
</dbReference>
<comment type="caution">
    <text evidence="8">The sequence shown here is derived from an EMBL/GenBank/DDBJ whole genome shotgun (WGS) entry which is preliminary data.</text>
</comment>
<keyword evidence="5 6" id="KW-0653">Protein transport</keyword>
<dbReference type="InterPro" id="IPR036388">
    <property type="entry name" value="WH-like_DNA-bd_sf"/>
</dbReference>
<evidence type="ECO:0000256" key="7">
    <source>
        <dbReference type="SAM" id="Coils"/>
    </source>
</evidence>
<sequence>MDTMFNKRNLRDSSLEGMQFKLSTIISRETHEKLDNPECFLSAEQLNLLDRSRGLYLRYSVSNISHVCLDKRKEKKLFSRLASIVRIQLSNGEHILLGFRHDSDQSVFIQKLENYLRQHRQKKANDTNQTPSKGVGVAGIMQSRKEQVQQGEEQLHNAFKDLESLMSQVKGLVELAQKYQGSLLESKVGEDMKEVVEFRNMAASLGVDNPVTRAQLGGHGDEFHRQLAMEVYRTIEKPLRKNGGVMNLIDVYCWVIRARTTTELISPDDLLAACEMFGRLHVPIHLSILESGVIILEAGFMNDDEIAKKIFELVQSKTSLNAVEYASVANIPLLRAVSRLEFCEQKGLICRDEFEENIRFFPNLYF</sequence>
<dbReference type="InterPro" id="IPR037855">
    <property type="entry name" value="Vps36"/>
</dbReference>
<keyword evidence="9" id="KW-1185">Reference proteome</keyword>
<dbReference type="GO" id="GO:0031902">
    <property type="term" value="C:late endosome membrane"/>
    <property type="evidence" value="ECO:0007669"/>
    <property type="project" value="UniProtKB-UniRule"/>
</dbReference>
<reference evidence="8" key="1">
    <citation type="journal article" date="2022" name="Proc. Natl. Acad. Sci. U.S.A.">
        <title>Life cycle and functional genomics of the unicellular red alga Galdieria for elucidating algal and plant evolution and industrial use.</title>
        <authorList>
            <person name="Hirooka S."/>
            <person name="Itabashi T."/>
            <person name="Ichinose T.M."/>
            <person name="Onuma R."/>
            <person name="Fujiwara T."/>
            <person name="Yamashita S."/>
            <person name="Jong L.W."/>
            <person name="Tomita R."/>
            <person name="Iwane A.H."/>
            <person name="Miyagishima S.Y."/>
        </authorList>
    </citation>
    <scope>NUCLEOTIDE SEQUENCE</scope>
    <source>
        <strain evidence="8">NBRC 102759</strain>
    </source>
</reference>